<proteinExistence type="inferred from homology"/>
<name>A0A6A6ADD3_9PLEO</name>
<evidence type="ECO:0000313" key="10">
    <source>
        <dbReference type="EMBL" id="KAF2128974.1"/>
    </source>
</evidence>
<dbReference type="OrthoDB" id="289038at2759"/>
<dbReference type="Pfam" id="PF00443">
    <property type="entry name" value="UCH"/>
    <property type="match status" value="1"/>
</dbReference>
<dbReference type="GO" id="GO:0005634">
    <property type="term" value="C:nucleus"/>
    <property type="evidence" value="ECO:0007669"/>
    <property type="project" value="TreeGrafter"/>
</dbReference>
<dbReference type="GO" id="GO:0006508">
    <property type="term" value="P:proteolysis"/>
    <property type="evidence" value="ECO:0007669"/>
    <property type="project" value="UniProtKB-KW"/>
</dbReference>
<keyword evidence="5" id="KW-0833">Ubl conjugation pathway</keyword>
<dbReference type="InterPro" id="IPR050164">
    <property type="entry name" value="Peptidase_C19"/>
</dbReference>
<evidence type="ECO:0000256" key="7">
    <source>
        <dbReference type="ARBA" id="ARBA00022807"/>
    </source>
</evidence>
<evidence type="ECO:0000256" key="3">
    <source>
        <dbReference type="ARBA" id="ARBA00012759"/>
    </source>
</evidence>
<dbReference type="SUPFAM" id="SSF54001">
    <property type="entry name" value="Cysteine proteinases"/>
    <property type="match status" value="1"/>
</dbReference>
<dbReference type="EMBL" id="ML977507">
    <property type="protein sequence ID" value="KAF2128974.1"/>
    <property type="molecule type" value="Genomic_DNA"/>
</dbReference>
<evidence type="ECO:0000259" key="9">
    <source>
        <dbReference type="PROSITE" id="PS50235"/>
    </source>
</evidence>
<organism evidence="10 11">
    <name type="scientific">Dothidotthia symphoricarpi CBS 119687</name>
    <dbReference type="NCBI Taxonomy" id="1392245"/>
    <lineage>
        <taxon>Eukaryota</taxon>
        <taxon>Fungi</taxon>
        <taxon>Dikarya</taxon>
        <taxon>Ascomycota</taxon>
        <taxon>Pezizomycotina</taxon>
        <taxon>Dothideomycetes</taxon>
        <taxon>Pleosporomycetidae</taxon>
        <taxon>Pleosporales</taxon>
        <taxon>Dothidotthiaceae</taxon>
        <taxon>Dothidotthia</taxon>
    </lineage>
</organism>
<sequence>MPPKKWPYAPGVYNNPNDHNYATRSKVLPATAPPPLHLPRRLQPGNPRRVIADRIRKSWPITRSDKRPRGLRSSGVSCYVNSTLQTLLHLPKFCNWILEHCDDRRGVDWPCHAGDPNRQLPLYQNNDPLILKCGDGIRKCVPCLLKALVQTYWGNDGPWVLPHDTPPLGPLNYMTKRWFCKLPGAFKGGNEADDAARRLAEETYEGRKARENDAEGHQDADEFMRAVLNGCTDSVTYDPQNLKRLREFNSLFMLTRHQTMICTNCQGIRRIERHDQTEDIGFANVKPRLTGQDTLEDALARCDSLATETDTYKGLRCDLCRKTGYIVGLRSIYSAPEYLRIHLSLGEVGANQQSTLDKNIKIFTPIEIPEILDLTQYVHVPDVVGPVGVAAPVKYTAEPLRYKLISVIYHAGETTKSGHFVAGVTSVGDDAVQKLDVVKVDKTGRKRKRARVTQKKRKRGAAKKKVAEELDEGDEDEEEDERPPTHYFINDTIVRPWQGEDGENPLTNNPEFRGGAEFNASILMYVRLPNGSRGLTEEVEQLVAPEGREGRRRKNKDLGMGGTP</sequence>
<dbReference type="GO" id="GO:0004843">
    <property type="term" value="F:cysteine-type deubiquitinase activity"/>
    <property type="evidence" value="ECO:0007669"/>
    <property type="project" value="UniProtKB-EC"/>
</dbReference>
<accession>A0A6A6ADD3</accession>
<dbReference type="EC" id="3.4.19.12" evidence="3"/>
<evidence type="ECO:0000256" key="6">
    <source>
        <dbReference type="ARBA" id="ARBA00022801"/>
    </source>
</evidence>
<comment type="similarity">
    <text evidence="2">Belongs to the peptidase C19 family.</text>
</comment>
<evidence type="ECO:0000256" key="2">
    <source>
        <dbReference type="ARBA" id="ARBA00009085"/>
    </source>
</evidence>
<evidence type="ECO:0000256" key="4">
    <source>
        <dbReference type="ARBA" id="ARBA00022670"/>
    </source>
</evidence>
<dbReference type="InterPro" id="IPR038765">
    <property type="entry name" value="Papain-like_cys_pep_sf"/>
</dbReference>
<dbReference type="Gene3D" id="3.90.70.10">
    <property type="entry name" value="Cysteine proteinases"/>
    <property type="match status" value="1"/>
</dbReference>
<evidence type="ECO:0000256" key="1">
    <source>
        <dbReference type="ARBA" id="ARBA00000707"/>
    </source>
</evidence>
<dbReference type="PROSITE" id="PS00973">
    <property type="entry name" value="USP_2"/>
    <property type="match status" value="1"/>
</dbReference>
<reference evidence="10" key="1">
    <citation type="journal article" date="2020" name="Stud. Mycol.">
        <title>101 Dothideomycetes genomes: a test case for predicting lifestyles and emergence of pathogens.</title>
        <authorList>
            <person name="Haridas S."/>
            <person name="Albert R."/>
            <person name="Binder M."/>
            <person name="Bloem J."/>
            <person name="Labutti K."/>
            <person name="Salamov A."/>
            <person name="Andreopoulos B."/>
            <person name="Baker S."/>
            <person name="Barry K."/>
            <person name="Bills G."/>
            <person name="Bluhm B."/>
            <person name="Cannon C."/>
            <person name="Castanera R."/>
            <person name="Culley D."/>
            <person name="Daum C."/>
            <person name="Ezra D."/>
            <person name="Gonzalez J."/>
            <person name="Henrissat B."/>
            <person name="Kuo A."/>
            <person name="Liang C."/>
            <person name="Lipzen A."/>
            <person name="Lutzoni F."/>
            <person name="Magnuson J."/>
            <person name="Mondo S."/>
            <person name="Nolan M."/>
            <person name="Ohm R."/>
            <person name="Pangilinan J."/>
            <person name="Park H.-J."/>
            <person name="Ramirez L."/>
            <person name="Alfaro M."/>
            <person name="Sun H."/>
            <person name="Tritt A."/>
            <person name="Yoshinaga Y."/>
            <person name="Zwiers L.-H."/>
            <person name="Turgeon B."/>
            <person name="Goodwin S."/>
            <person name="Spatafora J."/>
            <person name="Crous P."/>
            <person name="Grigoriev I."/>
        </authorList>
    </citation>
    <scope>NUCLEOTIDE SEQUENCE</scope>
    <source>
        <strain evidence="10">CBS 119687</strain>
    </source>
</reference>
<dbReference type="InterPro" id="IPR018200">
    <property type="entry name" value="USP_CS"/>
</dbReference>
<feature type="region of interest" description="Disordered" evidence="8">
    <location>
        <begin position="530"/>
        <end position="564"/>
    </location>
</feature>
<dbReference type="Proteomes" id="UP000799771">
    <property type="component" value="Unassembled WGS sequence"/>
</dbReference>
<dbReference type="AlphaFoldDB" id="A0A6A6ADD3"/>
<dbReference type="PROSITE" id="PS50235">
    <property type="entry name" value="USP_3"/>
    <property type="match status" value="1"/>
</dbReference>
<evidence type="ECO:0000256" key="5">
    <source>
        <dbReference type="ARBA" id="ARBA00022786"/>
    </source>
</evidence>
<dbReference type="InterPro" id="IPR001394">
    <property type="entry name" value="Peptidase_C19_UCH"/>
</dbReference>
<keyword evidence="7" id="KW-0788">Thiol protease</keyword>
<keyword evidence="4" id="KW-0645">Protease</keyword>
<dbReference type="RefSeq" id="XP_033523363.1">
    <property type="nucleotide sequence ID" value="XM_033670504.1"/>
</dbReference>
<dbReference type="PANTHER" id="PTHR24006:SF758">
    <property type="entry name" value="UBIQUITIN CARBOXYL-TERMINAL HYDROLASE 36"/>
    <property type="match status" value="1"/>
</dbReference>
<keyword evidence="11" id="KW-1185">Reference proteome</keyword>
<gene>
    <name evidence="10" type="ORF">P153DRAFT_386171</name>
</gene>
<dbReference type="GO" id="GO:0005829">
    <property type="term" value="C:cytosol"/>
    <property type="evidence" value="ECO:0007669"/>
    <property type="project" value="TreeGrafter"/>
</dbReference>
<keyword evidence="6" id="KW-0378">Hydrolase</keyword>
<feature type="compositionally biased region" description="Acidic residues" evidence="8">
    <location>
        <begin position="469"/>
        <end position="481"/>
    </location>
</feature>
<feature type="domain" description="USP" evidence="9">
    <location>
        <begin position="69"/>
        <end position="458"/>
    </location>
</feature>
<feature type="region of interest" description="Disordered" evidence="8">
    <location>
        <begin position="446"/>
        <end position="487"/>
    </location>
</feature>
<dbReference type="GeneID" id="54410936"/>
<dbReference type="InterPro" id="IPR028889">
    <property type="entry name" value="USP"/>
</dbReference>
<evidence type="ECO:0000313" key="11">
    <source>
        <dbReference type="Proteomes" id="UP000799771"/>
    </source>
</evidence>
<dbReference type="PANTHER" id="PTHR24006">
    <property type="entry name" value="UBIQUITIN CARBOXYL-TERMINAL HYDROLASE"/>
    <property type="match status" value="1"/>
</dbReference>
<dbReference type="GO" id="GO:0016579">
    <property type="term" value="P:protein deubiquitination"/>
    <property type="evidence" value="ECO:0007669"/>
    <property type="project" value="InterPro"/>
</dbReference>
<evidence type="ECO:0000256" key="8">
    <source>
        <dbReference type="SAM" id="MobiDB-lite"/>
    </source>
</evidence>
<protein>
    <recommendedName>
        <fullName evidence="3">ubiquitinyl hydrolase 1</fullName>
        <ecNumber evidence="3">3.4.19.12</ecNumber>
    </recommendedName>
</protein>
<dbReference type="CDD" id="cd02257">
    <property type="entry name" value="Peptidase_C19"/>
    <property type="match status" value="1"/>
</dbReference>
<feature type="compositionally biased region" description="Basic residues" evidence="8">
    <location>
        <begin position="446"/>
        <end position="464"/>
    </location>
</feature>
<comment type="catalytic activity">
    <reaction evidence="1">
        <text>Thiol-dependent hydrolysis of ester, thioester, amide, peptide and isopeptide bonds formed by the C-terminal Gly of ubiquitin (a 76-residue protein attached to proteins as an intracellular targeting signal).</text>
        <dbReference type="EC" id="3.4.19.12"/>
    </reaction>
</comment>